<dbReference type="Gene3D" id="3.90.226.10">
    <property type="entry name" value="2-enoyl-CoA Hydratase, Chain A, domain 1"/>
    <property type="match status" value="1"/>
</dbReference>
<dbReference type="CDD" id="cd06558">
    <property type="entry name" value="crotonase-like"/>
    <property type="match status" value="1"/>
</dbReference>
<dbReference type="Pfam" id="PF00378">
    <property type="entry name" value="ECH_1"/>
    <property type="match status" value="1"/>
</dbReference>
<dbReference type="EMBL" id="CP031165">
    <property type="protein sequence ID" value="AXV08888.1"/>
    <property type="molecule type" value="Genomic_DNA"/>
</dbReference>
<evidence type="ECO:0000256" key="1">
    <source>
        <dbReference type="ARBA" id="ARBA00005254"/>
    </source>
</evidence>
<evidence type="ECO:0000313" key="4">
    <source>
        <dbReference type="Proteomes" id="UP000264006"/>
    </source>
</evidence>
<dbReference type="AlphaFoldDB" id="A0A346Y341"/>
<evidence type="ECO:0000256" key="2">
    <source>
        <dbReference type="RuleBase" id="RU003707"/>
    </source>
</evidence>
<dbReference type="InterPro" id="IPR001753">
    <property type="entry name" value="Enoyl-CoA_hydra/iso"/>
</dbReference>
<dbReference type="RefSeq" id="WP_114593162.1">
    <property type="nucleotide sequence ID" value="NZ_CP031165.1"/>
</dbReference>
<dbReference type="SUPFAM" id="SSF52096">
    <property type="entry name" value="ClpP/crotonase"/>
    <property type="match status" value="1"/>
</dbReference>
<dbReference type="KEGG" id="euz:DVS28_a4221"/>
<proteinExistence type="inferred from homology"/>
<organism evidence="3 4">
    <name type="scientific">Euzebya pacifica</name>
    <dbReference type="NCBI Taxonomy" id="1608957"/>
    <lineage>
        <taxon>Bacteria</taxon>
        <taxon>Bacillati</taxon>
        <taxon>Actinomycetota</taxon>
        <taxon>Nitriliruptoria</taxon>
        <taxon>Euzebyales</taxon>
    </lineage>
</organism>
<accession>A0A346Y341</accession>
<gene>
    <name evidence="3" type="ORF">DVS28_a4221</name>
</gene>
<dbReference type="PROSITE" id="PS00166">
    <property type="entry name" value="ENOYL_COA_HYDRATASE"/>
    <property type="match status" value="1"/>
</dbReference>
<dbReference type="PANTHER" id="PTHR11941">
    <property type="entry name" value="ENOYL-COA HYDRATASE-RELATED"/>
    <property type="match status" value="1"/>
</dbReference>
<dbReference type="OrthoDB" id="9777711at2"/>
<evidence type="ECO:0000313" key="3">
    <source>
        <dbReference type="EMBL" id="AXV08888.1"/>
    </source>
</evidence>
<sequence>MDNSYGMLSVGVEDGVCVVTLDRPEKLNALTHEFWTDVVRLLDDAEADDAVRALVVRGAGDNFCAGGDIDGFGELGDIPARRRYQQLAMAAYRAWEVFPKPTIAAVHGYALGGGCELTMVTDLVVCDTTARFGTPEAAVGLMPGLGVVRGHANTNLHWLKLMIFTGTKLGADDARLAGLVTTVTEEGQHVEEAMRLARQAAQKPATALRVAKSILNRGSAEGYDYSVEATALLHSTDDQREGVAAFVERRQPAFRDR</sequence>
<dbReference type="PANTHER" id="PTHR11941:SF54">
    <property type="entry name" value="ENOYL-COA HYDRATASE, MITOCHONDRIAL"/>
    <property type="match status" value="1"/>
</dbReference>
<dbReference type="GO" id="GO:0006635">
    <property type="term" value="P:fatty acid beta-oxidation"/>
    <property type="evidence" value="ECO:0007669"/>
    <property type="project" value="TreeGrafter"/>
</dbReference>
<comment type="similarity">
    <text evidence="1 2">Belongs to the enoyl-CoA hydratase/isomerase family.</text>
</comment>
<dbReference type="InterPro" id="IPR029045">
    <property type="entry name" value="ClpP/crotonase-like_dom_sf"/>
</dbReference>
<dbReference type="InterPro" id="IPR018376">
    <property type="entry name" value="Enoyl-CoA_hyd/isom_CS"/>
</dbReference>
<name>A0A346Y341_9ACTN</name>
<keyword evidence="4" id="KW-1185">Reference proteome</keyword>
<protein>
    <submittedName>
        <fullName evidence="3">Enoyl-CoA hydratase</fullName>
    </submittedName>
</protein>
<dbReference type="Proteomes" id="UP000264006">
    <property type="component" value="Chromosome"/>
</dbReference>
<dbReference type="GO" id="GO:0003824">
    <property type="term" value="F:catalytic activity"/>
    <property type="evidence" value="ECO:0007669"/>
    <property type="project" value="InterPro"/>
</dbReference>
<reference evidence="3 4" key="1">
    <citation type="submission" date="2018-09" db="EMBL/GenBank/DDBJ databases">
        <title>Complete genome sequence of Euzebya sp. DY32-46 isolated from seawater of Pacific Ocean.</title>
        <authorList>
            <person name="Xu L."/>
            <person name="Wu Y.-H."/>
            <person name="Xu X.-W."/>
        </authorList>
    </citation>
    <scope>NUCLEOTIDE SEQUENCE [LARGE SCALE GENOMIC DNA]</scope>
    <source>
        <strain evidence="3 4">DY32-46</strain>
    </source>
</reference>